<dbReference type="PROSITE" id="PS51318">
    <property type="entry name" value="TAT"/>
    <property type="match status" value="1"/>
</dbReference>
<evidence type="ECO:0000256" key="2">
    <source>
        <dbReference type="PIRSR" id="PIRSR000106-1"/>
    </source>
</evidence>
<dbReference type="OrthoDB" id="5365701at2759"/>
<evidence type="ECO:0000256" key="1">
    <source>
        <dbReference type="ARBA" id="ARBA00008785"/>
    </source>
</evidence>
<feature type="binding site" evidence="3">
    <location>
        <position position="589"/>
    </location>
    <ligand>
        <name>(S)-malate</name>
        <dbReference type="ChEBI" id="CHEBI:15589"/>
    </ligand>
</feature>
<dbReference type="NCBIfam" id="NF010052">
    <property type="entry name" value="PRK13529.1"/>
    <property type="match status" value="1"/>
</dbReference>
<feature type="active site" description="Proton acceptor" evidence="2">
    <location>
        <position position="282"/>
    </location>
</feature>
<comment type="cofactor">
    <cofactor evidence="4">
        <name>Mg(2+)</name>
        <dbReference type="ChEBI" id="CHEBI:18420"/>
    </cofactor>
    <cofactor evidence="4">
        <name>Mn(2+)</name>
        <dbReference type="ChEBI" id="CHEBI:29035"/>
    </cofactor>
    <text evidence="4">Divalent metal cations. Prefers magnesium or manganese.</text>
</comment>
<dbReference type="Gene3D" id="3.40.50.720">
    <property type="entry name" value="NAD(P)-binding Rossmann-like Domain"/>
    <property type="match status" value="1"/>
</dbReference>
<comment type="similarity">
    <text evidence="1">Belongs to the malic enzymes family.</text>
</comment>
<dbReference type="SUPFAM" id="SSF51735">
    <property type="entry name" value="NAD(P)-binding Rossmann-fold domains"/>
    <property type="match status" value="1"/>
</dbReference>
<dbReference type="GO" id="GO:0046872">
    <property type="term" value="F:metal ion binding"/>
    <property type="evidence" value="ECO:0007669"/>
    <property type="project" value="UniProtKB-KW"/>
</dbReference>
<dbReference type="EMBL" id="JAEHOE010000003">
    <property type="protein sequence ID" value="KAG2500529.1"/>
    <property type="molecule type" value="Genomic_DNA"/>
</dbReference>
<dbReference type="SUPFAM" id="SSF53223">
    <property type="entry name" value="Aminoacid dehydrogenase-like, N-terminal domain"/>
    <property type="match status" value="1"/>
</dbReference>
<evidence type="ECO:0000256" key="5">
    <source>
        <dbReference type="SAM" id="MobiDB-lite"/>
    </source>
</evidence>
<evidence type="ECO:0000259" key="6">
    <source>
        <dbReference type="SMART" id="SM00919"/>
    </source>
</evidence>
<dbReference type="InterPro" id="IPR037062">
    <property type="entry name" value="Malic_N_dom_sf"/>
</dbReference>
<dbReference type="PANTHER" id="PTHR23406:SF79">
    <property type="entry name" value="MALATE DEHYDROGENASE (OXALOACETATE-DECARBOXYLATING)"/>
    <property type="match status" value="1"/>
</dbReference>
<evidence type="ECO:0000256" key="4">
    <source>
        <dbReference type="PIRSR" id="PIRSR000106-3"/>
    </source>
</evidence>
<dbReference type="PIRSF" id="PIRSF000106">
    <property type="entry name" value="ME"/>
    <property type="match status" value="1"/>
</dbReference>
<accession>A0A836C644</accession>
<feature type="compositionally biased region" description="Low complexity" evidence="5">
    <location>
        <begin position="473"/>
        <end position="491"/>
    </location>
</feature>
<dbReference type="SMART" id="SM01274">
    <property type="entry name" value="malic"/>
    <property type="match status" value="1"/>
</dbReference>
<dbReference type="AlphaFoldDB" id="A0A836C644"/>
<dbReference type="SMART" id="SM00919">
    <property type="entry name" value="Malic_M"/>
    <property type="match status" value="1"/>
</dbReference>
<evidence type="ECO:0008006" key="10">
    <source>
        <dbReference type="Google" id="ProtNLM"/>
    </source>
</evidence>
<feature type="domain" description="Malic enzyme N-terminal" evidence="7">
    <location>
        <begin position="186"/>
        <end position="368"/>
    </location>
</feature>
<feature type="binding site" evidence="3">
    <location>
        <position position="545"/>
    </location>
    <ligand>
        <name>(S)-malate</name>
        <dbReference type="ChEBI" id="CHEBI:15589"/>
    </ligand>
</feature>
<feature type="active site" description="Proton donor" evidence="2">
    <location>
        <position position="209"/>
    </location>
</feature>
<feature type="region of interest" description="Disordered" evidence="5">
    <location>
        <begin position="454"/>
        <end position="492"/>
    </location>
</feature>
<dbReference type="InterPro" id="IPR012302">
    <property type="entry name" value="Malic_NAD-bd"/>
</dbReference>
<feature type="binding site" evidence="3">
    <location>
        <position position="264"/>
    </location>
    <ligand>
        <name>(S)-malate</name>
        <dbReference type="ChEBI" id="CHEBI:15589"/>
    </ligand>
</feature>
<dbReference type="GO" id="GO:0006108">
    <property type="term" value="P:malate metabolic process"/>
    <property type="evidence" value="ECO:0007669"/>
    <property type="project" value="TreeGrafter"/>
</dbReference>
<dbReference type="PANTHER" id="PTHR23406">
    <property type="entry name" value="MALIC ENZYME-RELATED"/>
    <property type="match status" value="1"/>
</dbReference>
<dbReference type="Pfam" id="PF00390">
    <property type="entry name" value="malic"/>
    <property type="match status" value="1"/>
</dbReference>
<feature type="binding site" evidence="4">
    <location>
        <position position="353"/>
    </location>
    <ligand>
        <name>a divalent metal cation</name>
        <dbReference type="ChEBI" id="CHEBI:60240"/>
    </ligand>
</feature>
<gene>
    <name evidence="8" type="ORF">HYH03_001306</name>
</gene>
<dbReference type="GO" id="GO:0004473">
    <property type="term" value="F:malate dehydrogenase (decarboxylating) (NADP+) activity"/>
    <property type="evidence" value="ECO:0007669"/>
    <property type="project" value="TreeGrafter"/>
</dbReference>
<keyword evidence="4" id="KW-0479">Metal-binding</keyword>
<keyword evidence="9" id="KW-1185">Reference proteome</keyword>
<dbReference type="Gene3D" id="3.40.50.10380">
    <property type="entry name" value="Malic enzyme, N-terminal domain"/>
    <property type="match status" value="1"/>
</dbReference>
<sequence length="680" mass="69741">MGQHSMLQLWREVNMPAHSRTTHRLRCHSRARGAAPRLRHVFLRAEKGGAEVATAPGPHVPASRRQLLQGAAVLTGGLAAAVTGTAPAAAADLPAAAAGTPAPSPVPTACPPVASGSGTRAWRALRDPTLNRGLATPASARHLYGLDGLLPSAVTAPEQEVARAEAAVARAAGCPLMQYSLLMGLREADPGTFFALVQRDVERYLPLIYTPTVGDACLAWGSLLPRPTGLSISLEQAGRAGELVANWAEGQPQAKIAVITDGERILGLGDLGAHGMGIPTGKAAVYGAAGVDPSWVVPVALDVGCDTAAVVNDPLYVGLRRPRERGEAYYALVDEVVGALRARYGPGLLVHWEDVGFSHAFPLLERLGAAGVPSFNDDIQATAAVTVAALLGAERLPGVPPLEQQRFLFFGAGQANLGVASLLVAELVARGLGRREAEGRVWLVDRRGLVTDDRPDLSGGKARFAQPRPRGLAATASAPAAGPKGARPSGSEVAPGLVEVVGAVRPTALIGAATVGGAFSPEVLQTLTKVQPSASSRPLVFALSNPTSAAECTFEQARRWTSGRAVFASGTQFPSLQDGGRTLTPAQANNCFVFPGIGAGCVASGAGAVSEGMLLAAARAVAALASSEDLAAECVLPRVGRLGECRERVAAEVTRAALAEGAAAGVAARGNWGGRSWAAA</sequence>
<evidence type="ECO:0000313" key="9">
    <source>
        <dbReference type="Proteomes" id="UP000612055"/>
    </source>
</evidence>
<dbReference type="InterPro" id="IPR001891">
    <property type="entry name" value="Malic_OxRdtase"/>
</dbReference>
<dbReference type="InterPro" id="IPR012301">
    <property type="entry name" value="Malic_N_dom"/>
</dbReference>
<feature type="binding site" evidence="4">
    <location>
        <position position="378"/>
    </location>
    <ligand>
        <name>a divalent metal cation</name>
        <dbReference type="ChEBI" id="CHEBI:60240"/>
    </ligand>
</feature>
<dbReference type="PRINTS" id="PR00072">
    <property type="entry name" value="MALOXRDTASE"/>
</dbReference>
<dbReference type="InterPro" id="IPR036291">
    <property type="entry name" value="NAD(P)-bd_dom_sf"/>
</dbReference>
<organism evidence="8 9">
    <name type="scientific">Edaphochlamys debaryana</name>
    <dbReference type="NCBI Taxonomy" id="47281"/>
    <lineage>
        <taxon>Eukaryota</taxon>
        <taxon>Viridiplantae</taxon>
        <taxon>Chlorophyta</taxon>
        <taxon>core chlorophytes</taxon>
        <taxon>Chlorophyceae</taxon>
        <taxon>CS clade</taxon>
        <taxon>Chlamydomonadales</taxon>
        <taxon>Chlamydomonadales incertae sedis</taxon>
        <taxon>Edaphochlamys</taxon>
    </lineage>
</organism>
<evidence type="ECO:0000313" key="8">
    <source>
        <dbReference type="EMBL" id="KAG2500529.1"/>
    </source>
</evidence>
<dbReference type="GO" id="GO:0051287">
    <property type="term" value="F:NAD binding"/>
    <property type="evidence" value="ECO:0007669"/>
    <property type="project" value="InterPro"/>
</dbReference>
<dbReference type="InterPro" id="IPR006311">
    <property type="entry name" value="TAT_signal"/>
</dbReference>
<dbReference type="Pfam" id="PF03949">
    <property type="entry name" value="Malic_M"/>
    <property type="match status" value="1"/>
</dbReference>
<proteinExistence type="inferred from homology"/>
<reference evidence="8" key="1">
    <citation type="journal article" date="2020" name="bioRxiv">
        <title>Comparative genomics of Chlamydomonas.</title>
        <authorList>
            <person name="Craig R.J."/>
            <person name="Hasan A.R."/>
            <person name="Ness R.W."/>
            <person name="Keightley P.D."/>
        </authorList>
    </citation>
    <scope>NUCLEOTIDE SEQUENCE</scope>
    <source>
        <strain evidence="8">CCAP 11/70</strain>
    </source>
</reference>
<feature type="domain" description="Malic enzyme NAD-binding" evidence="6">
    <location>
        <begin position="379"/>
        <end position="658"/>
    </location>
</feature>
<feature type="binding site" evidence="4">
    <location>
        <position position="354"/>
    </location>
    <ligand>
        <name>a divalent metal cation</name>
        <dbReference type="ChEBI" id="CHEBI:60240"/>
    </ligand>
</feature>
<dbReference type="Proteomes" id="UP000612055">
    <property type="component" value="Unassembled WGS sequence"/>
</dbReference>
<name>A0A836C644_9CHLO</name>
<evidence type="ECO:0000259" key="7">
    <source>
        <dbReference type="SMART" id="SM01274"/>
    </source>
</evidence>
<dbReference type="InterPro" id="IPR046346">
    <property type="entry name" value="Aminoacid_DH-like_N_sf"/>
</dbReference>
<comment type="caution">
    <text evidence="8">The sequence shown here is derived from an EMBL/GenBank/DDBJ whole genome shotgun (WGS) entry which is preliminary data.</text>
</comment>
<protein>
    <recommendedName>
        <fullName evidence="10">Malic enzyme</fullName>
    </recommendedName>
</protein>
<evidence type="ECO:0000256" key="3">
    <source>
        <dbReference type="PIRSR" id="PIRSR000106-2"/>
    </source>
</evidence>